<keyword evidence="7" id="KW-1185">Reference proteome</keyword>
<dbReference type="RefSeq" id="XP_016439711.1">
    <property type="nucleotide sequence ID" value="XM_016584225.1"/>
</dbReference>
<sequence>MHVIESKMNRVKKGQEKSEVMELKDVAVANIIKDGDEEEVTLPGFRFHPTDEELVGFYLRRKVENKRINIELIKQIDIYKYDPWDLPRASTIGDKEWYFFCMRGRKYKNSVRPNRVTRSGFWKATGIDKPVYSTTKSQNHDCIIGLKKCLVYYRGSAGKGTKSDWMMHEFRLPPTWKTTSNNQLQNTHEAEVWTLCRIFKRTSNYKRYTPEGKHPLVSLSFGNASPKTCSLESENSGVHSTSFKQVSFPQENNNGDDNLMDERNHHFYQQHLFTSSSSSFWNTNISEEEDLFSDGKWDELKSVVDLATDPSSLYRCM</sequence>
<comment type="subcellular location">
    <subcellularLocation>
        <location evidence="1">Nucleus</location>
    </subcellularLocation>
</comment>
<dbReference type="PROSITE" id="PS51005">
    <property type="entry name" value="NAC"/>
    <property type="match status" value="1"/>
</dbReference>
<dbReference type="InterPro" id="IPR036093">
    <property type="entry name" value="NAC_dom_sf"/>
</dbReference>
<dbReference type="GO" id="GO:0003677">
    <property type="term" value="F:DNA binding"/>
    <property type="evidence" value="ECO:0007669"/>
    <property type="project" value="UniProtKB-KW"/>
</dbReference>
<keyword evidence="3" id="KW-0238">DNA-binding</keyword>
<evidence type="ECO:0000256" key="4">
    <source>
        <dbReference type="ARBA" id="ARBA00023163"/>
    </source>
</evidence>
<dbReference type="GeneID" id="107765562"/>
<keyword evidence="4" id="KW-0804">Transcription</keyword>
<evidence type="ECO:0000313" key="7">
    <source>
        <dbReference type="Proteomes" id="UP000790787"/>
    </source>
</evidence>
<evidence type="ECO:0000256" key="1">
    <source>
        <dbReference type="ARBA" id="ARBA00004123"/>
    </source>
</evidence>
<dbReference type="OMA" id="EWRQGAT"/>
<dbReference type="InterPro" id="IPR003441">
    <property type="entry name" value="NAC-dom"/>
</dbReference>
<accession>A0A1S3XIG2</accession>
<dbReference type="PANTHER" id="PTHR31744">
    <property type="entry name" value="PROTEIN CUP-SHAPED COTYLEDON 2-RELATED"/>
    <property type="match status" value="1"/>
</dbReference>
<dbReference type="FunFam" id="2.170.150.80:FF:000007">
    <property type="entry name" value="NAC domain-containing protein 35"/>
    <property type="match status" value="1"/>
</dbReference>
<evidence type="ECO:0000256" key="3">
    <source>
        <dbReference type="ARBA" id="ARBA00023125"/>
    </source>
</evidence>
<reference evidence="8" key="2">
    <citation type="submission" date="2025-08" db="UniProtKB">
        <authorList>
            <consortium name="RefSeq"/>
        </authorList>
    </citation>
    <scope>IDENTIFICATION</scope>
    <source>
        <tissue evidence="8">Leaf</tissue>
    </source>
</reference>
<dbReference type="Pfam" id="PF02365">
    <property type="entry name" value="NAM"/>
    <property type="match status" value="1"/>
</dbReference>
<evidence type="ECO:0000256" key="5">
    <source>
        <dbReference type="ARBA" id="ARBA00023242"/>
    </source>
</evidence>
<dbReference type="Proteomes" id="UP000790787">
    <property type="component" value="Chromosome 13"/>
</dbReference>
<dbReference type="STRING" id="4097.A0A1S3XIG2"/>
<proteinExistence type="predicted"/>
<protein>
    <submittedName>
        <fullName evidence="8">Transcription factor JUNGBRUNNEN 1</fullName>
    </submittedName>
</protein>
<dbReference type="PaxDb" id="4097-A0A1S3XIG2"/>
<evidence type="ECO:0000313" key="8">
    <source>
        <dbReference type="RefSeq" id="XP_016439711.1"/>
    </source>
</evidence>
<dbReference type="GO" id="GO:0005634">
    <property type="term" value="C:nucleus"/>
    <property type="evidence" value="ECO:0007669"/>
    <property type="project" value="UniProtKB-SubCell"/>
</dbReference>
<feature type="domain" description="NAC" evidence="6">
    <location>
        <begin position="41"/>
        <end position="201"/>
    </location>
</feature>
<gene>
    <name evidence="8" type="primary">LOC107765562</name>
</gene>
<dbReference type="OrthoDB" id="1883668at2759"/>
<dbReference type="RefSeq" id="XP_016439711.1">
    <property type="nucleotide sequence ID" value="XM_016584225.2"/>
</dbReference>
<dbReference type="GO" id="GO:0006355">
    <property type="term" value="P:regulation of DNA-templated transcription"/>
    <property type="evidence" value="ECO:0007669"/>
    <property type="project" value="InterPro"/>
</dbReference>
<dbReference type="PANTHER" id="PTHR31744:SF53">
    <property type="entry name" value="TRANSCRIPTION FACTOR JUNGBRUNNEN 1-LIKE"/>
    <property type="match status" value="1"/>
</dbReference>
<dbReference type="SUPFAM" id="SSF101941">
    <property type="entry name" value="NAC domain"/>
    <property type="match status" value="1"/>
</dbReference>
<evidence type="ECO:0000259" key="6">
    <source>
        <dbReference type="PROSITE" id="PS51005"/>
    </source>
</evidence>
<dbReference type="GO" id="GO:0099402">
    <property type="term" value="P:plant organ development"/>
    <property type="evidence" value="ECO:0007669"/>
    <property type="project" value="UniProtKB-ARBA"/>
</dbReference>
<reference evidence="7" key="1">
    <citation type="journal article" date="2014" name="Nat. Commun.">
        <title>The tobacco genome sequence and its comparison with those of tomato and potato.</title>
        <authorList>
            <person name="Sierro N."/>
            <person name="Battey J.N."/>
            <person name="Ouadi S."/>
            <person name="Bakaher N."/>
            <person name="Bovet L."/>
            <person name="Willig A."/>
            <person name="Goepfert S."/>
            <person name="Peitsch M.C."/>
            <person name="Ivanov N.V."/>
        </authorList>
    </citation>
    <scope>NUCLEOTIDE SEQUENCE [LARGE SCALE GENOMIC DNA]</scope>
</reference>
<dbReference type="AlphaFoldDB" id="A0A1S3XIG2"/>
<keyword evidence="2" id="KW-0805">Transcription regulation</keyword>
<organism evidence="7 8">
    <name type="scientific">Nicotiana tabacum</name>
    <name type="common">Common tobacco</name>
    <dbReference type="NCBI Taxonomy" id="4097"/>
    <lineage>
        <taxon>Eukaryota</taxon>
        <taxon>Viridiplantae</taxon>
        <taxon>Streptophyta</taxon>
        <taxon>Embryophyta</taxon>
        <taxon>Tracheophyta</taxon>
        <taxon>Spermatophyta</taxon>
        <taxon>Magnoliopsida</taxon>
        <taxon>eudicotyledons</taxon>
        <taxon>Gunneridae</taxon>
        <taxon>Pentapetalae</taxon>
        <taxon>asterids</taxon>
        <taxon>lamiids</taxon>
        <taxon>Solanales</taxon>
        <taxon>Solanaceae</taxon>
        <taxon>Nicotianoideae</taxon>
        <taxon>Nicotianeae</taxon>
        <taxon>Nicotiana</taxon>
    </lineage>
</organism>
<name>A0A1S3XIG2_TOBAC</name>
<dbReference type="KEGG" id="nta:107765562"/>
<dbReference type="Gene3D" id="2.170.150.80">
    <property type="entry name" value="NAC domain"/>
    <property type="match status" value="1"/>
</dbReference>
<keyword evidence="5" id="KW-0539">Nucleus</keyword>
<evidence type="ECO:0000256" key="2">
    <source>
        <dbReference type="ARBA" id="ARBA00023015"/>
    </source>
</evidence>